<name>A0A1T2KZS4_9GAMM</name>
<reference evidence="9 10" key="1">
    <citation type="submission" date="2016-11" db="EMBL/GenBank/DDBJ databases">
        <title>Mixed transmission modes and dynamic genome evolution in an obligate animal-bacterial symbiosis.</title>
        <authorList>
            <person name="Russell S.L."/>
            <person name="Corbett-Detig R.B."/>
            <person name="Cavanaugh C.M."/>
        </authorList>
    </citation>
    <scope>NUCLEOTIDE SEQUENCE [LARGE SCALE GENOMIC DNA]</scope>
    <source>
        <strain evidence="9">Sveles-Q1</strain>
    </source>
</reference>
<keyword evidence="6" id="KW-0184">Conjugation</keyword>
<evidence type="ECO:0000256" key="6">
    <source>
        <dbReference type="ARBA" id="ARBA00022971"/>
    </source>
</evidence>
<dbReference type="Proteomes" id="UP000191110">
    <property type="component" value="Unassembled WGS sequence"/>
</dbReference>
<evidence type="ECO:0000313" key="9">
    <source>
        <dbReference type="EMBL" id="OOZ38226.1"/>
    </source>
</evidence>
<dbReference type="EC" id="3.4.21.89" evidence="7"/>
<comment type="caution">
    <text evidence="9">The sequence shown here is derived from an EMBL/GenBank/DDBJ whole genome shotgun (WGS) entry which is preliminary data.</text>
</comment>
<dbReference type="InterPro" id="IPR019533">
    <property type="entry name" value="Peptidase_S26"/>
</dbReference>
<keyword evidence="5" id="KW-0574">Periplasm</keyword>
<evidence type="ECO:0000256" key="3">
    <source>
        <dbReference type="ARBA" id="ARBA00019232"/>
    </source>
</evidence>
<gene>
    <name evidence="9" type="ORF">BOW53_16215</name>
</gene>
<dbReference type="NCBIfam" id="TIGR02227">
    <property type="entry name" value="sigpep_I_bact"/>
    <property type="match status" value="1"/>
</dbReference>
<dbReference type="GO" id="GO:0004252">
    <property type="term" value="F:serine-type endopeptidase activity"/>
    <property type="evidence" value="ECO:0007669"/>
    <property type="project" value="InterPro"/>
</dbReference>
<dbReference type="GO" id="GO:0016020">
    <property type="term" value="C:membrane"/>
    <property type="evidence" value="ECO:0007669"/>
    <property type="project" value="UniProtKB-SubCell"/>
</dbReference>
<feature type="domain" description="Peptidase S26" evidence="8">
    <location>
        <begin position="36"/>
        <end position="185"/>
    </location>
</feature>
<accession>A0A1T2KZS4</accession>
<evidence type="ECO:0000256" key="1">
    <source>
        <dbReference type="ARBA" id="ARBA00004418"/>
    </source>
</evidence>
<organism evidence="9 10">
    <name type="scientific">Solemya pervernicosa gill symbiont</name>
    <dbReference type="NCBI Taxonomy" id="642797"/>
    <lineage>
        <taxon>Bacteria</taxon>
        <taxon>Pseudomonadati</taxon>
        <taxon>Pseudomonadota</taxon>
        <taxon>Gammaproteobacteria</taxon>
        <taxon>sulfur-oxidizing symbionts</taxon>
    </lineage>
</organism>
<proteinExistence type="inferred from homology"/>
<keyword evidence="10" id="KW-1185">Reference proteome</keyword>
<dbReference type="InterPro" id="IPR000223">
    <property type="entry name" value="Pept_S26A_signal_pept_1"/>
</dbReference>
<dbReference type="Gene3D" id="2.10.109.10">
    <property type="entry name" value="Umud Fragment, subunit A"/>
    <property type="match status" value="1"/>
</dbReference>
<comment type="catalytic activity">
    <reaction evidence="7">
        <text>Cleavage of hydrophobic, N-terminal signal or leader sequences from secreted and periplasmic proteins.</text>
        <dbReference type="EC" id="3.4.21.89"/>
    </reaction>
</comment>
<comment type="similarity">
    <text evidence="7">Belongs to the peptidase S26 family.</text>
</comment>
<evidence type="ECO:0000256" key="7">
    <source>
        <dbReference type="RuleBase" id="RU362042"/>
    </source>
</evidence>
<sequence>MELAMTSKHLNFIMPTKYVLYFTGFLLLVSAISASTGIRYNHSESYPLGFWIVSGGYQTWSKGQTILFCPGSEAVFREAKERGYLSDSFYCDSGIAPLIKKVIAVSGDQVVINRHGIVINGNFVEDSQPFAKDASSRDLPLVEIDEELADNQVIIFSDYHPLSFDSRYFGAVDSRQIRGVVSPLWTW</sequence>
<dbReference type="EMBL" id="MPRL01000113">
    <property type="protein sequence ID" value="OOZ38226.1"/>
    <property type="molecule type" value="Genomic_DNA"/>
</dbReference>
<evidence type="ECO:0000256" key="5">
    <source>
        <dbReference type="ARBA" id="ARBA00022764"/>
    </source>
</evidence>
<evidence type="ECO:0000256" key="4">
    <source>
        <dbReference type="ARBA" id="ARBA00022729"/>
    </source>
</evidence>
<dbReference type="SUPFAM" id="SSF51306">
    <property type="entry name" value="LexA/Signal peptidase"/>
    <property type="match status" value="1"/>
</dbReference>
<protein>
    <recommendedName>
        <fullName evidence="3 7">Signal peptidase I</fullName>
        <ecNumber evidence="7">3.4.21.89</ecNumber>
    </recommendedName>
</protein>
<evidence type="ECO:0000313" key="10">
    <source>
        <dbReference type="Proteomes" id="UP000191110"/>
    </source>
</evidence>
<dbReference type="AlphaFoldDB" id="A0A1T2KZS4"/>
<evidence type="ECO:0000259" key="8">
    <source>
        <dbReference type="Pfam" id="PF10502"/>
    </source>
</evidence>
<keyword evidence="7" id="KW-0645">Protease</keyword>
<dbReference type="GO" id="GO:0009003">
    <property type="term" value="F:signal peptidase activity"/>
    <property type="evidence" value="ECO:0007669"/>
    <property type="project" value="UniProtKB-EC"/>
</dbReference>
<dbReference type="NCBIfam" id="TIGR02771">
    <property type="entry name" value="TraF_Ti"/>
    <property type="match status" value="1"/>
</dbReference>
<comment type="subcellular location">
    <subcellularLocation>
        <location evidence="7">Membrane</location>
        <topology evidence="7">Multi-pass membrane protein</topology>
    </subcellularLocation>
    <subcellularLocation>
        <location evidence="1">Periplasm</location>
    </subcellularLocation>
</comment>
<dbReference type="InterPro" id="IPR014139">
    <property type="entry name" value="Peptidase_S26C_TraF"/>
</dbReference>
<keyword evidence="4" id="KW-0732">Signal</keyword>
<dbReference type="GO" id="GO:0042597">
    <property type="term" value="C:periplasmic space"/>
    <property type="evidence" value="ECO:0007669"/>
    <property type="project" value="UniProtKB-SubCell"/>
</dbReference>
<dbReference type="InterPro" id="IPR036286">
    <property type="entry name" value="LexA/Signal_pep-like_sf"/>
</dbReference>
<dbReference type="GO" id="GO:0006465">
    <property type="term" value="P:signal peptide processing"/>
    <property type="evidence" value="ECO:0007669"/>
    <property type="project" value="InterPro"/>
</dbReference>
<evidence type="ECO:0000256" key="2">
    <source>
        <dbReference type="ARBA" id="ARBA00005849"/>
    </source>
</evidence>
<keyword evidence="7" id="KW-0378">Hydrolase</keyword>
<dbReference type="Pfam" id="PF10502">
    <property type="entry name" value="Peptidase_S26"/>
    <property type="match status" value="1"/>
</dbReference>
<comment type="similarity">
    <text evidence="2">Belongs to the peptidase S26C family.</text>
</comment>
<dbReference type="OrthoDB" id="5360818at2"/>
<dbReference type="RefSeq" id="WP_078485126.1">
    <property type="nucleotide sequence ID" value="NZ_MPRL01000113.1"/>
</dbReference>